<reference evidence="3" key="1">
    <citation type="submission" date="2016-11" db="UniProtKB">
        <authorList>
            <consortium name="WormBaseParasite"/>
        </authorList>
    </citation>
    <scope>IDENTIFICATION</scope>
</reference>
<dbReference type="AlphaFoldDB" id="A0A1I7XEB8"/>
<evidence type="ECO:0000313" key="2">
    <source>
        <dbReference type="Proteomes" id="UP000095283"/>
    </source>
</evidence>
<name>A0A1I7XEB8_HETBA</name>
<keyword evidence="2" id="KW-1185">Reference proteome</keyword>
<feature type="region of interest" description="Disordered" evidence="1">
    <location>
        <begin position="52"/>
        <end position="78"/>
    </location>
</feature>
<sequence length="99" mass="11623">MVFDMTYPLGLFSQVFFPYFPIYTPFPLPPLKKTSHSIKDILGLPEDIDYLERPAEDDPSRSSQTYRIEQPKKKKARTTFSGRQIFELEKQYGKFSSHL</sequence>
<proteinExistence type="predicted"/>
<organism evidence="2 3">
    <name type="scientific">Heterorhabditis bacteriophora</name>
    <name type="common">Entomopathogenic nematode worm</name>
    <dbReference type="NCBI Taxonomy" id="37862"/>
    <lineage>
        <taxon>Eukaryota</taxon>
        <taxon>Metazoa</taxon>
        <taxon>Ecdysozoa</taxon>
        <taxon>Nematoda</taxon>
        <taxon>Chromadorea</taxon>
        <taxon>Rhabditida</taxon>
        <taxon>Rhabditina</taxon>
        <taxon>Rhabditomorpha</taxon>
        <taxon>Strongyloidea</taxon>
        <taxon>Heterorhabditidae</taxon>
        <taxon>Heterorhabditis</taxon>
    </lineage>
</organism>
<evidence type="ECO:0000256" key="1">
    <source>
        <dbReference type="SAM" id="MobiDB-lite"/>
    </source>
</evidence>
<dbReference type="WBParaSite" id="Hba_16058">
    <property type="protein sequence ID" value="Hba_16058"/>
    <property type="gene ID" value="Hba_16058"/>
</dbReference>
<evidence type="ECO:0000313" key="3">
    <source>
        <dbReference type="WBParaSite" id="Hba_16058"/>
    </source>
</evidence>
<dbReference type="Proteomes" id="UP000095283">
    <property type="component" value="Unplaced"/>
</dbReference>
<protein>
    <submittedName>
        <fullName evidence="3">Homeobox domain-containing protein</fullName>
    </submittedName>
</protein>
<accession>A0A1I7XEB8</accession>